<dbReference type="Proteomes" id="UP000008311">
    <property type="component" value="Unassembled WGS sequence"/>
</dbReference>
<proteinExistence type="predicted"/>
<keyword evidence="3" id="KW-1185">Reference proteome</keyword>
<feature type="compositionally biased region" description="Basic residues" evidence="1">
    <location>
        <begin position="57"/>
        <end position="69"/>
    </location>
</feature>
<name>B9SA01_RICCO</name>
<organism evidence="2 3">
    <name type="scientific">Ricinus communis</name>
    <name type="common">Castor bean</name>
    <dbReference type="NCBI Taxonomy" id="3988"/>
    <lineage>
        <taxon>Eukaryota</taxon>
        <taxon>Viridiplantae</taxon>
        <taxon>Streptophyta</taxon>
        <taxon>Embryophyta</taxon>
        <taxon>Tracheophyta</taxon>
        <taxon>Spermatophyta</taxon>
        <taxon>Magnoliopsida</taxon>
        <taxon>eudicotyledons</taxon>
        <taxon>Gunneridae</taxon>
        <taxon>Pentapetalae</taxon>
        <taxon>rosids</taxon>
        <taxon>fabids</taxon>
        <taxon>Malpighiales</taxon>
        <taxon>Euphorbiaceae</taxon>
        <taxon>Acalyphoideae</taxon>
        <taxon>Acalypheae</taxon>
        <taxon>Ricinus</taxon>
    </lineage>
</organism>
<dbReference type="AlphaFoldDB" id="B9SA01"/>
<feature type="compositionally biased region" description="Basic and acidic residues" evidence="1">
    <location>
        <begin position="1"/>
        <end position="16"/>
    </location>
</feature>
<feature type="region of interest" description="Disordered" evidence="1">
    <location>
        <begin position="1"/>
        <end position="42"/>
    </location>
</feature>
<gene>
    <name evidence="2" type="ORF">RCOM_0180860</name>
</gene>
<evidence type="ECO:0000313" key="3">
    <source>
        <dbReference type="Proteomes" id="UP000008311"/>
    </source>
</evidence>
<sequence>MNKKIGIVEDHVHKENGAAWNEENPGESDSQACESKDSTNLNQPFAEEAVTIDHRTNPKRKKKRRVKWI</sequence>
<accession>B9SA01</accession>
<dbReference type="InParanoid" id="B9SA01"/>
<feature type="region of interest" description="Disordered" evidence="1">
    <location>
        <begin position="50"/>
        <end position="69"/>
    </location>
</feature>
<feature type="compositionally biased region" description="Polar residues" evidence="1">
    <location>
        <begin position="27"/>
        <end position="42"/>
    </location>
</feature>
<protein>
    <submittedName>
        <fullName evidence="2">Uncharacterized protein</fullName>
    </submittedName>
</protein>
<evidence type="ECO:0000256" key="1">
    <source>
        <dbReference type="SAM" id="MobiDB-lite"/>
    </source>
</evidence>
<reference evidence="3" key="1">
    <citation type="journal article" date="2010" name="Nat. Biotechnol.">
        <title>Draft genome sequence of the oilseed species Ricinus communis.</title>
        <authorList>
            <person name="Chan A.P."/>
            <person name="Crabtree J."/>
            <person name="Zhao Q."/>
            <person name="Lorenzi H."/>
            <person name="Orvis J."/>
            <person name="Puiu D."/>
            <person name="Melake-Berhan A."/>
            <person name="Jones K.M."/>
            <person name="Redman J."/>
            <person name="Chen G."/>
            <person name="Cahoon E.B."/>
            <person name="Gedil M."/>
            <person name="Stanke M."/>
            <person name="Haas B.J."/>
            <person name="Wortman J.R."/>
            <person name="Fraser-Liggett C.M."/>
            <person name="Ravel J."/>
            <person name="Rabinowicz P.D."/>
        </authorList>
    </citation>
    <scope>NUCLEOTIDE SEQUENCE [LARGE SCALE GENOMIC DNA]</scope>
    <source>
        <strain evidence="3">cv. Hale</strain>
    </source>
</reference>
<evidence type="ECO:0000313" key="2">
    <source>
        <dbReference type="EMBL" id="EEF39518.1"/>
    </source>
</evidence>
<dbReference type="EMBL" id="EQ973900">
    <property type="protein sequence ID" value="EEF39518.1"/>
    <property type="molecule type" value="Genomic_DNA"/>
</dbReference>